<keyword evidence="3" id="KW-0964">Secreted</keyword>
<dbReference type="EMBL" id="UYYA01000317">
    <property type="protein sequence ID" value="VDM53485.1"/>
    <property type="molecule type" value="Genomic_DNA"/>
</dbReference>
<dbReference type="AlphaFoldDB" id="A0A0R3PDB0"/>
<dbReference type="Proteomes" id="UP000267027">
    <property type="component" value="Unassembled WGS sequence"/>
</dbReference>
<dbReference type="Pfam" id="PF01581">
    <property type="entry name" value="FARP"/>
    <property type="match status" value="2"/>
</dbReference>
<evidence type="ECO:0000256" key="3">
    <source>
        <dbReference type="ARBA" id="ARBA00022525"/>
    </source>
</evidence>
<evidence type="ECO:0000256" key="2">
    <source>
        <dbReference type="ARBA" id="ARBA00006356"/>
    </source>
</evidence>
<dbReference type="OrthoDB" id="5874484at2759"/>
<dbReference type="GO" id="GO:0005576">
    <property type="term" value="C:extracellular region"/>
    <property type="evidence" value="ECO:0007669"/>
    <property type="project" value="UniProtKB-SubCell"/>
</dbReference>
<comment type="subcellular location">
    <subcellularLocation>
        <location evidence="1">Secreted</location>
    </subcellularLocation>
</comment>
<accession>A0A0R3PDB0</accession>
<reference evidence="7 8" key="2">
    <citation type="submission" date="2018-11" db="EMBL/GenBank/DDBJ databases">
        <authorList>
            <consortium name="Pathogen Informatics"/>
        </authorList>
    </citation>
    <scope>NUCLEOTIDE SEQUENCE [LARGE SCALE GENOMIC DNA]</scope>
    <source>
        <strain evidence="7 8">Costa Rica</strain>
    </source>
</reference>
<name>A0A0R3PDB0_ANGCS</name>
<dbReference type="GO" id="GO:0007218">
    <property type="term" value="P:neuropeptide signaling pathway"/>
    <property type="evidence" value="ECO:0007669"/>
    <property type="project" value="UniProtKB-KW"/>
</dbReference>
<sequence>MKLIRLSLHKSSRGAVAQSAAAVCCLLGSGLKQCRFQENQKIQHTSISFNVFYFSINCVLQNLIQCYYLVKRDYDFVRFGRPDLKKKASYDYIRFGKRRSDVMTT</sequence>
<evidence type="ECO:0000313" key="9">
    <source>
        <dbReference type="WBParaSite" id="ACOC_0000189901-mRNA-1"/>
    </source>
</evidence>
<evidence type="ECO:0000256" key="4">
    <source>
        <dbReference type="ARBA" id="ARBA00022685"/>
    </source>
</evidence>
<dbReference type="WBParaSite" id="ACOC_0000189901-mRNA-1">
    <property type="protein sequence ID" value="ACOC_0000189901-mRNA-1"/>
    <property type="gene ID" value="ACOC_0000189901"/>
</dbReference>
<dbReference type="InterPro" id="IPR002544">
    <property type="entry name" value="FMRFamid-related_peptide-like"/>
</dbReference>
<protein>
    <submittedName>
        <fullName evidence="9">Secreted protein</fullName>
    </submittedName>
</protein>
<evidence type="ECO:0000256" key="6">
    <source>
        <dbReference type="ARBA" id="ARBA00023320"/>
    </source>
</evidence>
<proteinExistence type="inferred from homology"/>
<evidence type="ECO:0000256" key="5">
    <source>
        <dbReference type="ARBA" id="ARBA00022815"/>
    </source>
</evidence>
<organism evidence="9">
    <name type="scientific">Angiostrongylus costaricensis</name>
    <name type="common">Nematode worm</name>
    <dbReference type="NCBI Taxonomy" id="334426"/>
    <lineage>
        <taxon>Eukaryota</taxon>
        <taxon>Metazoa</taxon>
        <taxon>Ecdysozoa</taxon>
        <taxon>Nematoda</taxon>
        <taxon>Chromadorea</taxon>
        <taxon>Rhabditida</taxon>
        <taxon>Rhabditina</taxon>
        <taxon>Rhabditomorpha</taxon>
        <taxon>Strongyloidea</taxon>
        <taxon>Metastrongylidae</taxon>
        <taxon>Angiostrongylus</taxon>
    </lineage>
</organism>
<evidence type="ECO:0000313" key="7">
    <source>
        <dbReference type="EMBL" id="VDM53485.1"/>
    </source>
</evidence>
<reference evidence="9" key="1">
    <citation type="submission" date="2017-02" db="UniProtKB">
        <authorList>
            <consortium name="WormBaseParasite"/>
        </authorList>
    </citation>
    <scope>IDENTIFICATION</scope>
</reference>
<evidence type="ECO:0000256" key="1">
    <source>
        <dbReference type="ARBA" id="ARBA00004613"/>
    </source>
</evidence>
<keyword evidence="6" id="KW-0527">Neuropeptide</keyword>
<keyword evidence="4" id="KW-0165">Cleavage on pair of basic residues</keyword>
<comment type="similarity">
    <text evidence="2">Belongs to the FARP (FMRFamide related peptide) family.</text>
</comment>
<keyword evidence="5" id="KW-0027">Amidation</keyword>
<gene>
    <name evidence="7" type="ORF">ACOC_LOCUS1900</name>
</gene>
<keyword evidence="8" id="KW-1185">Reference proteome</keyword>
<evidence type="ECO:0000313" key="8">
    <source>
        <dbReference type="Proteomes" id="UP000267027"/>
    </source>
</evidence>